<keyword evidence="2" id="KW-1185">Reference proteome</keyword>
<dbReference type="EMBL" id="FQYU01000009">
    <property type="protein sequence ID" value="SHJ79331.1"/>
    <property type="molecule type" value="Genomic_DNA"/>
</dbReference>
<name>A0A1M6M770_9FLAO</name>
<proteinExistence type="predicted"/>
<evidence type="ECO:0008006" key="3">
    <source>
        <dbReference type="Google" id="ProtNLM"/>
    </source>
</evidence>
<evidence type="ECO:0000313" key="1">
    <source>
        <dbReference type="EMBL" id="SHJ79331.1"/>
    </source>
</evidence>
<sequence>MTSRLHKTILSGATALIAMSLLQSCYTTRLVSTHGVPMPPETMEGQDWYRDKMFGEYVAVVKTSVLTDGMMIKVPKEKCESGQLFSVEFTDTFGGNLLYLATFGSRRKVKIKYVCMIPDM</sequence>
<accession>A0A1M6M770</accession>
<gene>
    <name evidence="1" type="ORF">SAMN04488513_10922</name>
</gene>
<dbReference type="STRING" id="192903.SAMN04488513_10922"/>
<evidence type="ECO:0000313" key="2">
    <source>
        <dbReference type="Proteomes" id="UP000184543"/>
    </source>
</evidence>
<dbReference type="Proteomes" id="UP000184543">
    <property type="component" value="Unassembled WGS sequence"/>
</dbReference>
<protein>
    <recommendedName>
        <fullName evidence="3">Lipoprotein</fullName>
    </recommendedName>
</protein>
<organism evidence="1 2">
    <name type="scientific">Pseudozobellia thermophila</name>
    <dbReference type="NCBI Taxonomy" id="192903"/>
    <lineage>
        <taxon>Bacteria</taxon>
        <taxon>Pseudomonadati</taxon>
        <taxon>Bacteroidota</taxon>
        <taxon>Flavobacteriia</taxon>
        <taxon>Flavobacteriales</taxon>
        <taxon>Flavobacteriaceae</taxon>
        <taxon>Pseudozobellia</taxon>
    </lineage>
</organism>
<dbReference type="PROSITE" id="PS51257">
    <property type="entry name" value="PROKAR_LIPOPROTEIN"/>
    <property type="match status" value="1"/>
</dbReference>
<dbReference type="RefSeq" id="WP_139278133.1">
    <property type="nucleotide sequence ID" value="NZ_FQYU01000009.1"/>
</dbReference>
<dbReference type="OrthoDB" id="1445748at2"/>
<reference evidence="2" key="1">
    <citation type="submission" date="2016-11" db="EMBL/GenBank/DDBJ databases">
        <authorList>
            <person name="Varghese N."/>
            <person name="Submissions S."/>
        </authorList>
    </citation>
    <scope>NUCLEOTIDE SEQUENCE [LARGE SCALE GENOMIC DNA]</scope>
    <source>
        <strain evidence="2">DSM 19858</strain>
    </source>
</reference>
<dbReference type="AlphaFoldDB" id="A0A1M6M770"/>